<keyword evidence="5" id="KW-1185">Reference proteome</keyword>
<gene>
    <name evidence="4" type="ORF">E4U09_005830</name>
</gene>
<evidence type="ECO:0000259" key="2">
    <source>
        <dbReference type="PROSITE" id="PS50003"/>
    </source>
</evidence>
<dbReference type="InterPro" id="IPR001849">
    <property type="entry name" value="PH_domain"/>
</dbReference>
<evidence type="ECO:0000313" key="5">
    <source>
        <dbReference type="Proteomes" id="UP000707071"/>
    </source>
</evidence>
<dbReference type="PROSITE" id="PS50003">
    <property type="entry name" value="PH_DOMAIN"/>
    <property type="match status" value="1"/>
</dbReference>
<evidence type="ECO:0000313" key="4">
    <source>
        <dbReference type="EMBL" id="KAG6288052.1"/>
    </source>
</evidence>
<feature type="region of interest" description="Disordered" evidence="1">
    <location>
        <begin position="607"/>
        <end position="638"/>
    </location>
</feature>
<dbReference type="Gene3D" id="1.10.150.50">
    <property type="entry name" value="Transcription Factor, Ets-1"/>
    <property type="match status" value="1"/>
</dbReference>
<feature type="region of interest" description="Disordered" evidence="1">
    <location>
        <begin position="461"/>
        <end position="515"/>
    </location>
</feature>
<dbReference type="Proteomes" id="UP000707071">
    <property type="component" value="Unassembled WGS sequence"/>
</dbReference>
<sequence>MPSMPSMPVTSDRKGRRVAPMEYTSYRPRNGPMYEEMRQKSTKDAFFTLRKNTRTPRPISVATEFVDMEFDDEFISETEESSPRTSLQSSGPPSFTTASSYDEASTPRSSRGHEDIPEHASKQVEGPHGPHLFRNSADSSLADGEYVLTLSPLAPQTYCGFGDLLARPSPPTISSPFKYTDVELESSPLASWTPAMVAQSLLNAGLESSTADRFLENDIDGAILITLKFEDLRHLGIQSFGSRTKIWHQIQALCDSRPVPSRPATPIEDAPSYEAHTETRTHSDQGGPMLPAEEDPIHPAESASIIGIEQVIPKPHQCSKGPACSTWKQQEKKIHVFKEFCPIADTKSGRSVVIYGDVGNPDTARAIDPNKVARPMSDAVPSIVAPSDVLGSGGLPPLQYLQEATVRNIEAQDPQDNVRQFLNFQQQPENTDHVPPTPPFELAPALKPVHEGLRRLPKLSVPGHFQPHRSIPPRASTVSPTIESQMRQHRRRQRQAPTQGMRQPDGPVPYRIDRSTTPMPVDLEILRYPYRFGTPFSDMDIPVTTVPIGPVARDASQSVPPNMNYHSASGSKYNTHSRSQSRTSGRQTPVSVLPVVNEDISARQLSKSTFPKGSSPVHGASQQHLKQAPPKFNLPWSSSDRPALKEAIHFPSFRRTPASGTPAVPDGITCQGPMKKRKTRWLRNEWQDGYFTLKGTRLNMHKDAKKMDRTLEYIDIDDYAIACSSLASSSKLSAAFKAVRISHGRKKSDPVGAFSFQLVPQDKNSGLLRLCKRDSAMNGEGGTGPSGGVNGTGKTHHFAVKDRDERIDWMRELLLAKAINQKSQGFEISVNGNMI</sequence>
<evidence type="ECO:0000256" key="1">
    <source>
        <dbReference type="SAM" id="MobiDB-lite"/>
    </source>
</evidence>
<dbReference type="SMART" id="SM00233">
    <property type="entry name" value="PH"/>
    <property type="match status" value="1"/>
</dbReference>
<dbReference type="AlphaFoldDB" id="A0A9P7QBH4"/>
<feature type="region of interest" description="Disordered" evidence="1">
    <location>
        <begin position="258"/>
        <end position="288"/>
    </location>
</feature>
<dbReference type="SUPFAM" id="SSF47769">
    <property type="entry name" value="SAM/Pointed domain"/>
    <property type="match status" value="1"/>
</dbReference>
<dbReference type="InterPro" id="IPR013761">
    <property type="entry name" value="SAM/pointed_sf"/>
</dbReference>
<evidence type="ECO:0008006" key="6">
    <source>
        <dbReference type="Google" id="ProtNLM"/>
    </source>
</evidence>
<proteinExistence type="predicted"/>
<feature type="compositionally biased region" description="Basic and acidic residues" evidence="1">
    <location>
        <begin position="111"/>
        <end position="122"/>
    </location>
</feature>
<dbReference type="PROSITE" id="PS50105">
    <property type="entry name" value="SAM_DOMAIN"/>
    <property type="match status" value="1"/>
</dbReference>
<dbReference type="SUPFAM" id="SSF50729">
    <property type="entry name" value="PH domain-like"/>
    <property type="match status" value="1"/>
</dbReference>
<feature type="region of interest" description="Disordered" evidence="1">
    <location>
        <begin position="76"/>
        <end position="136"/>
    </location>
</feature>
<comment type="caution">
    <text evidence="4">The sequence shown here is derived from an EMBL/GenBank/DDBJ whole genome shotgun (WGS) entry which is preliminary data.</text>
</comment>
<feature type="compositionally biased region" description="Polar residues" evidence="1">
    <location>
        <begin position="555"/>
        <end position="576"/>
    </location>
</feature>
<dbReference type="Pfam" id="PF07647">
    <property type="entry name" value="SAM_2"/>
    <property type="match status" value="1"/>
</dbReference>
<accession>A0A9P7QBH4</accession>
<name>A0A9P7QBH4_9HYPO</name>
<feature type="domain" description="SAM" evidence="3">
    <location>
        <begin position="192"/>
        <end position="256"/>
    </location>
</feature>
<dbReference type="InterPro" id="IPR001660">
    <property type="entry name" value="SAM"/>
</dbReference>
<feature type="compositionally biased region" description="Low complexity" evidence="1">
    <location>
        <begin position="577"/>
        <end position="588"/>
    </location>
</feature>
<feature type="domain" description="PH" evidence="2">
    <location>
        <begin position="667"/>
        <end position="818"/>
    </location>
</feature>
<dbReference type="CDD" id="cd09535">
    <property type="entry name" value="SAM_BOI-like_fungal"/>
    <property type="match status" value="1"/>
</dbReference>
<protein>
    <recommendedName>
        <fullName evidence="6">SAM and PH domain-containing protein</fullName>
    </recommendedName>
</protein>
<dbReference type="EMBL" id="SRRH01000500">
    <property type="protein sequence ID" value="KAG6288052.1"/>
    <property type="molecule type" value="Genomic_DNA"/>
</dbReference>
<dbReference type="SMART" id="SM00454">
    <property type="entry name" value="SAM"/>
    <property type="match status" value="1"/>
</dbReference>
<feature type="region of interest" description="Disordered" evidence="1">
    <location>
        <begin position="651"/>
        <end position="675"/>
    </location>
</feature>
<dbReference type="InterPro" id="IPR011993">
    <property type="entry name" value="PH-like_dom_sf"/>
</dbReference>
<dbReference type="Gene3D" id="2.30.29.30">
    <property type="entry name" value="Pleckstrin-homology domain (PH domain)/Phosphotyrosine-binding domain (PTB)"/>
    <property type="match status" value="1"/>
</dbReference>
<reference evidence="4 5" key="1">
    <citation type="journal article" date="2020" name="bioRxiv">
        <title>Whole genome comparisons of ergot fungi reveals the divergence and evolution of species within the genus Claviceps are the result of varying mechanisms driving genome evolution and host range expansion.</title>
        <authorList>
            <person name="Wyka S.A."/>
            <person name="Mondo S.J."/>
            <person name="Liu M."/>
            <person name="Dettman J."/>
            <person name="Nalam V."/>
            <person name="Broders K.D."/>
        </authorList>
    </citation>
    <scope>NUCLEOTIDE SEQUENCE [LARGE SCALE GENOMIC DNA]</scope>
    <source>
        <strain evidence="4 5">Clav52</strain>
    </source>
</reference>
<feature type="region of interest" description="Disordered" evidence="1">
    <location>
        <begin position="1"/>
        <end position="39"/>
    </location>
</feature>
<feature type="compositionally biased region" description="Polar residues" evidence="1">
    <location>
        <begin position="83"/>
        <end position="109"/>
    </location>
</feature>
<feature type="region of interest" description="Disordered" evidence="1">
    <location>
        <begin position="555"/>
        <end position="592"/>
    </location>
</feature>
<evidence type="ECO:0000259" key="3">
    <source>
        <dbReference type="PROSITE" id="PS50105"/>
    </source>
</evidence>
<organism evidence="4 5">
    <name type="scientific">Claviceps aff. purpurea</name>
    <dbReference type="NCBI Taxonomy" id="1967640"/>
    <lineage>
        <taxon>Eukaryota</taxon>
        <taxon>Fungi</taxon>
        <taxon>Dikarya</taxon>
        <taxon>Ascomycota</taxon>
        <taxon>Pezizomycotina</taxon>
        <taxon>Sordariomycetes</taxon>
        <taxon>Hypocreomycetidae</taxon>
        <taxon>Hypocreales</taxon>
        <taxon>Clavicipitaceae</taxon>
        <taxon>Claviceps</taxon>
    </lineage>
</organism>